<comment type="caution">
    <text evidence="5">The sequence shown here is derived from an EMBL/GenBank/DDBJ whole genome shotgun (WGS) entry which is preliminary data.</text>
</comment>
<dbReference type="Pfam" id="PF00106">
    <property type="entry name" value="adh_short"/>
    <property type="match status" value="1"/>
</dbReference>
<dbReference type="PROSITE" id="PS00061">
    <property type="entry name" value="ADH_SHORT"/>
    <property type="match status" value="1"/>
</dbReference>
<comment type="similarity">
    <text evidence="1 3">Belongs to the short-chain dehydrogenases/reductases (SDR) family.</text>
</comment>
<dbReference type="Proteomes" id="UP000194546">
    <property type="component" value="Unassembled WGS sequence"/>
</dbReference>
<evidence type="ECO:0000256" key="3">
    <source>
        <dbReference type="RuleBase" id="RU000363"/>
    </source>
</evidence>
<gene>
    <name evidence="5" type="ORF">PAMC26510_38075</name>
</gene>
<dbReference type="InterPro" id="IPR002347">
    <property type="entry name" value="SDR_fam"/>
</dbReference>
<dbReference type="NCBIfam" id="NF005495">
    <property type="entry name" value="PRK07109.1"/>
    <property type="match status" value="1"/>
</dbReference>
<dbReference type="PANTHER" id="PTHR44196">
    <property type="entry name" value="DEHYDROGENASE/REDUCTASE SDR FAMILY MEMBER 7B"/>
    <property type="match status" value="1"/>
</dbReference>
<sequence>MTKVAVVTGASAGVGRATVEEFARQGYDIALLAREPERLKRVATELESRYHIRALAIPTDVADADAIEKAAARTEEELGPIDVWVNVAMATVFAPVSKLTAQEFERGTRVTYLGQVHGTMAALSRMRLRNRGTIVNVGSALGYRSVPLQSIYCGAKFAIRGFTDALRSEIIHDKLKVHLTMVDLPAVNTPQFDWAMNKMGVKAKPVAPIFEPEVPARAIFFAATHKRREVWVGFPTVKAILANRIAPGLIDRYLASAGYKGQLTDVPLAADAPANLYEPVPGNYGAHGRFDQDSKTGSWEMFTDRHRSAFWALAALGLVGGVHLLAKKYKI</sequence>
<dbReference type="AlphaFoldDB" id="A0A242M2Q5"/>
<dbReference type="InterPro" id="IPR036291">
    <property type="entry name" value="NAD(P)-bd_dom_sf"/>
</dbReference>
<dbReference type="EMBL" id="NBTY01000223">
    <property type="protein sequence ID" value="OTP65288.1"/>
    <property type="molecule type" value="Genomic_DNA"/>
</dbReference>
<evidence type="ECO:0000256" key="2">
    <source>
        <dbReference type="ARBA" id="ARBA00023002"/>
    </source>
</evidence>
<keyword evidence="4" id="KW-0812">Transmembrane</keyword>
<dbReference type="InterPro" id="IPR020904">
    <property type="entry name" value="Sc_DH/Rdtase_CS"/>
</dbReference>
<evidence type="ECO:0000313" key="6">
    <source>
        <dbReference type="Proteomes" id="UP000194546"/>
    </source>
</evidence>
<accession>A0A242M2Q5</accession>
<evidence type="ECO:0000256" key="1">
    <source>
        <dbReference type="ARBA" id="ARBA00006484"/>
    </source>
</evidence>
<feature type="transmembrane region" description="Helical" evidence="4">
    <location>
        <begin position="308"/>
        <end position="326"/>
    </location>
</feature>
<dbReference type="SUPFAM" id="SSF51735">
    <property type="entry name" value="NAD(P)-binding Rossmann-fold domains"/>
    <property type="match status" value="1"/>
</dbReference>
<evidence type="ECO:0000313" key="5">
    <source>
        <dbReference type="EMBL" id="OTP65288.1"/>
    </source>
</evidence>
<dbReference type="RefSeq" id="WP_086384086.1">
    <property type="nucleotide sequence ID" value="NZ_NBTY01000223.1"/>
</dbReference>
<keyword evidence="2" id="KW-0560">Oxidoreductase</keyword>
<organism evidence="5 6">
    <name type="scientific">Caballeronia sordidicola</name>
    <name type="common">Burkholderia sordidicola</name>
    <dbReference type="NCBI Taxonomy" id="196367"/>
    <lineage>
        <taxon>Bacteria</taxon>
        <taxon>Pseudomonadati</taxon>
        <taxon>Pseudomonadota</taxon>
        <taxon>Betaproteobacteria</taxon>
        <taxon>Burkholderiales</taxon>
        <taxon>Burkholderiaceae</taxon>
        <taxon>Caballeronia</taxon>
    </lineage>
</organism>
<dbReference type="GO" id="GO:0016020">
    <property type="term" value="C:membrane"/>
    <property type="evidence" value="ECO:0007669"/>
    <property type="project" value="TreeGrafter"/>
</dbReference>
<dbReference type="Gene3D" id="3.40.50.720">
    <property type="entry name" value="NAD(P)-binding Rossmann-like Domain"/>
    <property type="match status" value="1"/>
</dbReference>
<keyword evidence="4" id="KW-1133">Transmembrane helix</keyword>
<dbReference type="PRINTS" id="PR00081">
    <property type="entry name" value="GDHRDH"/>
</dbReference>
<proteinExistence type="inferred from homology"/>
<keyword evidence="4" id="KW-0472">Membrane</keyword>
<name>A0A242M2Q5_CABSO</name>
<dbReference type="PANTHER" id="PTHR44196:SF1">
    <property type="entry name" value="DEHYDROGENASE_REDUCTASE SDR FAMILY MEMBER 7B"/>
    <property type="match status" value="1"/>
</dbReference>
<dbReference type="PRINTS" id="PR00080">
    <property type="entry name" value="SDRFAMILY"/>
</dbReference>
<evidence type="ECO:0000256" key="4">
    <source>
        <dbReference type="SAM" id="Phobius"/>
    </source>
</evidence>
<dbReference type="GO" id="GO:0016491">
    <property type="term" value="F:oxidoreductase activity"/>
    <property type="evidence" value="ECO:0007669"/>
    <property type="project" value="UniProtKB-KW"/>
</dbReference>
<protein>
    <submittedName>
        <fullName evidence="5">3-oxoacyl-[acyl-carrier protein] reductase</fullName>
    </submittedName>
</protein>
<reference evidence="5 6" key="1">
    <citation type="submission" date="2017-03" db="EMBL/GenBank/DDBJ databases">
        <title>Genome analysis of strain PAMC 26510.</title>
        <authorList>
            <person name="Oh H.-M."/>
            <person name="Yang J.-A."/>
        </authorList>
    </citation>
    <scope>NUCLEOTIDE SEQUENCE [LARGE SCALE GENOMIC DNA]</scope>
    <source>
        <strain evidence="5 6">PAMC 26510</strain>
    </source>
</reference>